<dbReference type="InterPro" id="IPR055350">
    <property type="entry name" value="CCDC142_C"/>
</dbReference>
<dbReference type="PANTHER" id="PTHR21436">
    <property type="entry name" value="COILED-COIL DOMAIN-CONTAINING PROTEIN 142"/>
    <property type="match status" value="1"/>
</dbReference>
<gene>
    <name evidence="2" type="ORF">PBY51_016453</name>
</gene>
<accession>A0AAN7XKS3</accession>
<dbReference type="Pfam" id="PF14923">
    <property type="entry name" value="CCDC142"/>
    <property type="match status" value="1"/>
</dbReference>
<reference evidence="2 3" key="1">
    <citation type="journal article" date="2023" name="Genes (Basel)">
        <title>Chromosome-Level Genome Assembly and Circadian Gene Repertoire of the Patagonia Blennie Eleginops maclovinus-The Closest Ancestral Proxy of Antarctic Cryonotothenioids.</title>
        <authorList>
            <person name="Cheng C.C."/>
            <person name="Rivera-Colon A.G."/>
            <person name="Minhas B.F."/>
            <person name="Wilson L."/>
            <person name="Rayamajhi N."/>
            <person name="Vargas-Chacoff L."/>
            <person name="Catchen J.M."/>
        </authorList>
    </citation>
    <scope>NUCLEOTIDE SEQUENCE [LARGE SCALE GENOMIC DNA]</scope>
    <source>
        <strain evidence="2">JMC-PN-2008</strain>
    </source>
</reference>
<evidence type="ECO:0000259" key="1">
    <source>
        <dbReference type="Pfam" id="PF14923"/>
    </source>
</evidence>
<dbReference type="AlphaFoldDB" id="A0AAN7XKS3"/>
<sequence length="1171" mass="130028">MEHSNPETLRDPGEAGLTDRENSEALCFEKDQTRCSPCMVAEDGITNGSWSQRSLTRSLQRAETLLRTFNPGLKWLFQGRQDEEDIERHFVVAHNLVSRSSARLLRLHQVVLTVAPQWQSVGREQTGSPRVCVKGLPADSGVLLLPSSLSLQGHHTALWRLLEQRALLLFVHEYTRRARLTAAFISRVRHLLEEQRKNSHLTLNQSSSVQGGLGSLSQELRVHLSHWSCLFSRVQHDPLLRAALSPQSKLLLEVRGTLELLGVQALLLMQQYVHAMLCAVAHAEVPCVPREVLQDILAGTELYNQAVGEQRAQHSATQLRTAVLQQAQYSPLQPSGREHHPAAFSLKELMKILAVHQADVAAQQLLCMASEHTHICQVQPPREACCQSSASRGSGPRCRTSELRPELTWEQLQQTYPTSSPLFSTDPPPLLQSSCHHRCHHTLPVYIPDLHGDRTFPENPHPVQAKAPPFHHRPECFDKRHTDTPPTSENALRLSKAHVARQTRSEQQLPVISLPPAPVQPPSLSGLCRQDQSSVELLFQVLLSSNELLAPLVSHAATPGAEQLLPPPAAEVLSANGKAELRTVPAPVINAAGSAEWNSVITELNKDQPVEGPQEWAELEITTQPEVAVRDGVPEKEEPVGAEGTADGVRWPHSVQWLDVDQSVVLADVCGQYRSLLWTLCSKALRLQLHVPAAGRTAGSINLQDTLAGFHILHSMRHAANTDLIPEECRSMLQDFSLYVLVVTAHAQWNNVLCRSLGSALKDKCLAVVNQPSPERDGDVMMSETMRHFLLLPPPLLSSVCGLHSKSMASDSVRLMLQGQTVSLLLATVQLSTVWVMSKAYQFLSSWSLNKFLLISQGDLKVLSESLETMLRQTKSLMVHLDSNQNCSLHNHSLLLLRRRLAALDRAVSELQTFSSRLLHTFSSDCKRMSGEIFEQTMPSAGHWRPSLRTGFPSSPSEYVSQAAQTVIGQVLEGVAPLSEDARVQALSITTTAFMEAWMEHILKQRIKFSVQGALQLKQDFDSIRELIQSDRYGLSAELHQRLLSLRVFQQVDSAVMCLLQQPHAKPYLRPRAWEPFTRCCPASSRDSMDTAVGSSITNLRSMEGEELTQCDPSVVNSDLPPLNPSSPGEPYLAPSAALGFAQREWLELRIHSSARRWRLPGLHCLCKTEP</sequence>
<evidence type="ECO:0000313" key="3">
    <source>
        <dbReference type="Proteomes" id="UP001346869"/>
    </source>
</evidence>
<dbReference type="EMBL" id="JAUZQC010000010">
    <property type="protein sequence ID" value="KAK5865278.1"/>
    <property type="molecule type" value="Genomic_DNA"/>
</dbReference>
<keyword evidence="3" id="KW-1185">Reference proteome</keyword>
<reference evidence="2 3" key="2">
    <citation type="journal article" date="2023" name="Mol. Biol. Evol.">
        <title>Genomics of Secondarily Temperate Adaptation in the Only Non-Antarctic Icefish.</title>
        <authorList>
            <person name="Rivera-Colon A.G."/>
            <person name="Rayamajhi N."/>
            <person name="Minhas B.F."/>
            <person name="Madrigal G."/>
            <person name="Bilyk K.T."/>
            <person name="Yoon V."/>
            <person name="Hune M."/>
            <person name="Gregory S."/>
            <person name="Cheng C.H.C."/>
            <person name="Catchen J.M."/>
        </authorList>
    </citation>
    <scope>NUCLEOTIDE SEQUENCE [LARGE SCALE GENOMIC DNA]</scope>
    <source>
        <strain evidence="2">JMC-PN-2008</strain>
    </source>
</reference>
<feature type="domain" description="Coiled-coil protein 142 C-terminal" evidence="1">
    <location>
        <begin position="676"/>
        <end position="1107"/>
    </location>
</feature>
<dbReference type="PANTHER" id="PTHR21436:SF2">
    <property type="entry name" value="COILED-COIL DOMAIN-CONTAINING PROTEIN 142"/>
    <property type="match status" value="1"/>
</dbReference>
<evidence type="ECO:0000313" key="2">
    <source>
        <dbReference type="EMBL" id="KAK5865278.1"/>
    </source>
</evidence>
<proteinExistence type="predicted"/>
<protein>
    <recommendedName>
        <fullName evidence="1">Coiled-coil protein 142 C-terminal domain-containing protein</fullName>
    </recommendedName>
</protein>
<organism evidence="2 3">
    <name type="scientific">Eleginops maclovinus</name>
    <name type="common">Patagonian blennie</name>
    <name type="synonym">Eleginus maclovinus</name>
    <dbReference type="NCBI Taxonomy" id="56733"/>
    <lineage>
        <taxon>Eukaryota</taxon>
        <taxon>Metazoa</taxon>
        <taxon>Chordata</taxon>
        <taxon>Craniata</taxon>
        <taxon>Vertebrata</taxon>
        <taxon>Euteleostomi</taxon>
        <taxon>Actinopterygii</taxon>
        <taxon>Neopterygii</taxon>
        <taxon>Teleostei</taxon>
        <taxon>Neoteleostei</taxon>
        <taxon>Acanthomorphata</taxon>
        <taxon>Eupercaria</taxon>
        <taxon>Perciformes</taxon>
        <taxon>Notothenioidei</taxon>
        <taxon>Eleginopidae</taxon>
        <taxon>Eleginops</taxon>
    </lineage>
</organism>
<name>A0AAN7XKS3_ELEMC</name>
<dbReference type="Proteomes" id="UP001346869">
    <property type="component" value="Unassembled WGS sequence"/>
</dbReference>
<comment type="caution">
    <text evidence="2">The sequence shown here is derived from an EMBL/GenBank/DDBJ whole genome shotgun (WGS) entry which is preliminary data.</text>
</comment>
<dbReference type="InterPro" id="IPR026700">
    <property type="entry name" value="CCDC142"/>
</dbReference>